<name>A0AAW1RMS5_9CHLO</name>
<dbReference type="Gene3D" id="2.40.50.100">
    <property type="match status" value="1"/>
</dbReference>
<accession>A0AAW1RMS5</accession>
<dbReference type="AlphaFoldDB" id="A0AAW1RMS5"/>
<dbReference type="InterPro" id="IPR011053">
    <property type="entry name" value="Single_hybrid_motif"/>
</dbReference>
<feature type="region of interest" description="Disordered" evidence="1">
    <location>
        <begin position="1"/>
        <end position="34"/>
    </location>
</feature>
<dbReference type="PANTHER" id="PTHR47597">
    <property type="entry name" value="IS A MEMBER OF THE PF|00364 BIOTIN-REQUIRING ENZYMES FAMILY-RELATED"/>
    <property type="match status" value="1"/>
</dbReference>
<feature type="region of interest" description="Disordered" evidence="1">
    <location>
        <begin position="72"/>
        <end position="95"/>
    </location>
</feature>
<dbReference type="Pfam" id="PF00364">
    <property type="entry name" value="Biotin_lipoyl"/>
    <property type="match status" value="1"/>
</dbReference>
<dbReference type="Proteomes" id="UP001445335">
    <property type="component" value="Unassembled WGS sequence"/>
</dbReference>
<gene>
    <name evidence="3" type="ORF">WJX81_000742</name>
</gene>
<dbReference type="EMBL" id="JALJOU010000031">
    <property type="protein sequence ID" value="KAK9834815.1"/>
    <property type="molecule type" value="Genomic_DNA"/>
</dbReference>
<feature type="domain" description="Lipoyl-binding" evidence="2">
    <location>
        <begin position="162"/>
        <end position="219"/>
    </location>
</feature>
<comment type="caution">
    <text evidence="3">The sequence shown here is derived from an EMBL/GenBank/DDBJ whole genome shotgun (WGS) entry which is preliminary data.</text>
</comment>
<evidence type="ECO:0000256" key="1">
    <source>
        <dbReference type="SAM" id="MobiDB-lite"/>
    </source>
</evidence>
<sequence length="234" mass="25522">MLEEPETLVEVLDEDDFEEDEEEFEESEIEDTSGLSAEQVYSLLDVLCDKSDVVQVELKVGDFEMRVQRSLTGAGSSGSLSTAPSSNGVSTPELAFPVPPPGTAFVSTYSMDVAALEPEPEKPVSVTQSLDEDLEDESTIYLGSPKVGYLRRGRYNKGKRVGKAVMLQAGDKVKKGQVLGYIEQLGTFMPVEAPLAGEIIAYLAEEGDPVEYRQELVEIAPYFGGHIIGDKKNF</sequence>
<evidence type="ECO:0000313" key="4">
    <source>
        <dbReference type="Proteomes" id="UP001445335"/>
    </source>
</evidence>
<proteinExistence type="predicted"/>
<keyword evidence="4" id="KW-1185">Reference proteome</keyword>
<protein>
    <recommendedName>
        <fullName evidence="2">Lipoyl-binding domain-containing protein</fullName>
    </recommendedName>
</protein>
<dbReference type="CDD" id="cd06850">
    <property type="entry name" value="biotinyl_domain"/>
    <property type="match status" value="1"/>
</dbReference>
<feature type="compositionally biased region" description="Low complexity" evidence="1">
    <location>
        <begin position="72"/>
        <end position="86"/>
    </location>
</feature>
<dbReference type="SUPFAM" id="SSF51230">
    <property type="entry name" value="Single hybrid motif"/>
    <property type="match status" value="1"/>
</dbReference>
<organism evidence="3 4">
    <name type="scientific">Elliptochloris bilobata</name>
    <dbReference type="NCBI Taxonomy" id="381761"/>
    <lineage>
        <taxon>Eukaryota</taxon>
        <taxon>Viridiplantae</taxon>
        <taxon>Chlorophyta</taxon>
        <taxon>core chlorophytes</taxon>
        <taxon>Trebouxiophyceae</taxon>
        <taxon>Trebouxiophyceae incertae sedis</taxon>
        <taxon>Elliptochloris clade</taxon>
        <taxon>Elliptochloris</taxon>
    </lineage>
</organism>
<reference evidence="3 4" key="1">
    <citation type="journal article" date="2024" name="Nat. Commun.">
        <title>Phylogenomics reveals the evolutionary origins of lichenization in chlorophyte algae.</title>
        <authorList>
            <person name="Puginier C."/>
            <person name="Libourel C."/>
            <person name="Otte J."/>
            <person name="Skaloud P."/>
            <person name="Haon M."/>
            <person name="Grisel S."/>
            <person name="Petersen M."/>
            <person name="Berrin J.G."/>
            <person name="Delaux P.M."/>
            <person name="Dal Grande F."/>
            <person name="Keller J."/>
        </authorList>
    </citation>
    <scope>NUCLEOTIDE SEQUENCE [LARGE SCALE GENOMIC DNA]</scope>
    <source>
        <strain evidence="3 4">SAG 245.80</strain>
    </source>
</reference>
<feature type="compositionally biased region" description="Acidic residues" evidence="1">
    <location>
        <begin position="1"/>
        <end position="31"/>
    </location>
</feature>
<dbReference type="InterPro" id="IPR000089">
    <property type="entry name" value="Biotin_lipoyl"/>
</dbReference>
<evidence type="ECO:0000259" key="2">
    <source>
        <dbReference type="Pfam" id="PF00364"/>
    </source>
</evidence>
<evidence type="ECO:0000313" key="3">
    <source>
        <dbReference type="EMBL" id="KAK9834815.1"/>
    </source>
</evidence>
<dbReference type="InterPro" id="IPR053217">
    <property type="entry name" value="ACC_Biotin_Carrier"/>
</dbReference>
<dbReference type="PANTHER" id="PTHR47597:SF1">
    <property type="entry name" value="IS A MEMBER OF THE PF|00364 BIOTIN-REQUIRING ENZYMES FAMILY-RELATED"/>
    <property type="match status" value="1"/>
</dbReference>